<gene>
    <name evidence="1" type="ORF">JCM19294_186</name>
</gene>
<name>A0A090Q3T4_9FLAO</name>
<accession>A0A090Q3T4</accession>
<reference evidence="1" key="1">
    <citation type="journal article" date="2014" name="Genome Announc.">
        <title>Draft Genome Sequences of Marine Flavobacterium Nonlabens Strains NR17, NR24, NR27, NR32, NR33, and Ara13.</title>
        <authorList>
            <person name="Nakanishi M."/>
            <person name="Meirelles P."/>
            <person name="Suzuki R."/>
            <person name="Takatani N."/>
            <person name="Mino S."/>
            <person name="Suda W."/>
            <person name="Oshima K."/>
            <person name="Hattori M."/>
            <person name="Ohkuma M."/>
            <person name="Hosokawa M."/>
            <person name="Miyashita K."/>
            <person name="Thompson F.L."/>
            <person name="Niwa A."/>
            <person name="Sawabe T."/>
            <person name="Sawabe T."/>
        </authorList>
    </citation>
    <scope>NUCLEOTIDE SEQUENCE [LARGE SCALE GENOMIC DNA]</scope>
    <source>
        <strain evidence="1">JCM 19294</strain>
    </source>
</reference>
<sequence length="38" mass="4618">MKNIQNSFLNAQAQTNNRISNLPTYADNWNRKRRYTFK</sequence>
<evidence type="ECO:0000313" key="1">
    <source>
        <dbReference type="EMBL" id="GAK97650.1"/>
    </source>
</evidence>
<evidence type="ECO:0000313" key="2">
    <source>
        <dbReference type="Proteomes" id="UP000029221"/>
    </source>
</evidence>
<protein>
    <submittedName>
        <fullName evidence="1">Uncharacterized protein</fullName>
    </submittedName>
</protein>
<keyword evidence="2" id="KW-1185">Reference proteome</keyword>
<dbReference type="AlphaFoldDB" id="A0A090Q3T4"/>
<organism evidence="1 2">
    <name type="scientific">Nonlabens tegetincola</name>
    <dbReference type="NCBI Taxonomy" id="323273"/>
    <lineage>
        <taxon>Bacteria</taxon>
        <taxon>Pseudomonadati</taxon>
        <taxon>Bacteroidota</taxon>
        <taxon>Flavobacteriia</taxon>
        <taxon>Flavobacteriales</taxon>
        <taxon>Flavobacteriaceae</taxon>
        <taxon>Nonlabens</taxon>
    </lineage>
</organism>
<comment type="caution">
    <text evidence="1">The sequence shown here is derived from an EMBL/GenBank/DDBJ whole genome shotgun (WGS) entry which is preliminary data.</text>
</comment>
<dbReference type="Proteomes" id="UP000029221">
    <property type="component" value="Unassembled WGS sequence"/>
</dbReference>
<dbReference type="EMBL" id="BBML01000006">
    <property type="protein sequence ID" value="GAK97650.1"/>
    <property type="molecule type" value="Genomic_DNA"/>
</dbReference>
<proteinExistence type="predicted"/>